<dbReference type="Pfam" id="PF01447">
    <property type="entry name" value="Peptidase_M4"/>
    <property type="match status" value="1"/>
</dbReference>
<dbReference type="Pfam" id="PF02868">
    <property type="entry name" value="Peptidase_M4_C"/>
    <property type="match status" value="1"/>
</dbReference>
<evidence type="ECO:0000313" key="8">
    <source>
        <dbReference type="EMBL" id="KAK5087931.1"/>
    </source>
</evidence>
<name>A0AAN7YHS6_9EURO</name>
<feature type="domain" description="Peptidase M4" evidence="6">
    <location>
        <begin position="112"/>
        <end position="210"/>
    </location>
</feature>
<dbReference type="SUPFAM" id="SSF55486">
    <property type="entry name" value="Metalloproteases ('zincins'), catalytic domain"/>
    <property type="match status" value="1"/>
</dbReference>
<dbReference type="GO" id="GO:0004222">
    <property type="term" value="F:metalloendopeptidase activity"/>
    <property type="evidence" value="ECO:0007669"/>
    <property type="project" value="InterPro"/>
</dbReference>
<dbReference type="Gene3D" id="1.10.390.10">
    <property type="entry name" value="Neutral Protease Domain 2"/>
    <property type="match status" value="1"/>
</dbReference>
<dbReference type="GO" id="GO:0006508">
    <property type="term" value="P:proteolysis"/>
    <property type="evidence" value="ECO:0007669"/>
    <property type="project" value="UniProtKB-KW"/>
</dbReference>
<comment type="caution">
    <text evidence="8">The sequence shown here is derived from an EMBL/GenBank/DDBJ whole genome shotgun (WGS) entry which is preliminary data.</text>
</comment>
<reference evidence="8 9" key="1">
    <citation type="submission" date="2023-08" db="EMBL/GenBank/DDBJ databases">
        <title>Black Yeasts Isolated from many extreme environments.</title>
        <authorList>
            <person name="Coleine C."/>
            <person name="Stajich J.E."/>
            <person name="Selbmann L."/>
        </authorList>
    </citation>
    <scope>NUCLEOTIDE SEQUENCE [LARGE SCALE GENOMIC DNA]</scope>
    <source>
        <strain evidence="8 9">CCFEE 5910</strain>
    </source>
</reference>
<dbReference type="GO" id="GO:0046872">
    <property type="term" value="F:metal ion binding"/>
    <property type="evidence" value="ECO:0007669"/>
    <property type="project" value="UniProtKB-KW"/>
</dbReference>
<keyword evidence="1" id="KW-0645">Protease</keyword>
<dbReference type="InterPro" id="IPR001570">
    <property type="entry name" value="Peptidase_M4_C_domain"/>
</dbReference>
<feature type="domain" description="Peptidase M4 C-terminal" evidence="7">
    <location>
        <begin position="222"/>
        <end position="381"/>
    </location>
</feature>
<evidence type="ECO:0000256" key="3">
    <source>
        <dbReference type="ARBA" id="ARBA00022801"/>
    </source>
</evidence>
<keyword evidence="9" id="KW-1185">Reference proteome</keyword>
<evidence type="ECO:0000259" key="7">
    <source>
        <dbReference type="Pfam" id="PF02868"/>
    </source>
</evidence>
<evidence type="ECO:0000313" key="9">
    <source>
        <dbReference type="Proteomes" id="UP001309876"/>
    </source>
</evidence>
<evidence type="ECO:0000256" key="1">
    <source>
        <dbReference type="ARBA" id="ARBA00022670"/>
    </source>
</evidence>
<evidence type="ECO:0000256" key="4">
    <source>
        <dbReference type="ARBA" id="ARBA00022833"/>
    </source>
</evidence>
<dbReference type="Proteomes" id="UP001309876">
    <property type="component" value="Unassembled WGS sequence"/>
</dbReference>
<sequence length="383" mass="42803">MEGGCSFIPGYVFEDIAALQDVEKDLKELAQSTLDVAQLKDIEKDLDDILTQLDELLRQEQGDRTDQDSAFEAPGLTRKIYSLANAGIGDAKRNTDLAQLVRHEASPDSIEDIAVNKCYEYFGDVYNFFSELFERNSIDNNGMPLIGVVHYGTNYANAQWIADKKLMIFGDGFARDSLDAAKPKADHTGYFGNFYDSLDLMAHEIMHGITTCVTKVVPGPCETGALVEHIADVFGIMVKQHKLQHTVEQADWLIGQELILPELKDMALRSFKSPGTAYILPNNYGRDKQIAHCDQFKPWADPHINSGILNHAFYLAAMEVGGHSWEKLGKIWWKTLTESKIDFSQLKGTWVPFARKTVEFAQEYGQGVQNAISNAWGSVGIKI</sequence>
<dbReference type="AlphaFoldDB" id="A0AAN7YHS6"/>
<accession>A0AAN7YHS6</accession>
<organism evidence="8 9">
    <name type="scientific">Lithohypha guttulata</name>
    <dbReference type="NCBI Taxonomy" id="1690604"/>
    <lineage>
        <taxon>Eukaryota</taxon>
        <taxon>Fungi</taxon>
        <taxon>Dikarya</taxon>
        <taxon>Ascomycota</taxon>
        <taxon>Pezizomycotina</taxon>
        <taxon>Eurotiomycetes</taxon>
        <taxon>Chaetothyriomycetidae</taxon>
        <taxon>Chaetothyriales</taxon>
        <taxon>Trichomeriaceae</taxon>
        <taxon>Lithohypha</taxon>
    </lineage>
</organism>
<gene>
    <name evidence="8" type="ORF">LTR05_002147</name>
</gene>
<dbReference type="InterPro" id="IPR052759">
    <property type="entry name" value="Metalloprotease_M4"/>
</dbReference>
<keyword evidence="2" id="KW-0479">Metal-binding</keyword>
<protein>
    <submittedName>
        <fullName evidence="8">Uncharacterized protein</fullName>
    </submittedName>
</protein>
<evidence type="ECO:0000256" key="2">
    <source>
        <dbReference type="ARBA" id="ARBA00022723"/>
    </source>
</evidence>
<proteinExistence type="predicted"/>
<dbReference type="Gene3D" id="3.10.170.10">
    <property type="match status" value="1"/>
</dbReference>
<dbReference type="InterPro" id="IPR027268">
    <property type="entry name" value="Peptidase_M4/M1_CTD_sf"/>
</dbReference>
<dbReference type="CDD" id="cd09597">
    <property type="entry name" value="M4_TLP"/>
    <property type="match status" value="1"/>
</dbReference>
<keyword evidence="4" id="KW-0862">Zinc</keyword>
<evidence type="ECO:0000256" key="5">
    <source>
        <dbReference type="ARBA" id="ARBA00023049"/>
    </source>
</evidence>
<keyword evidence="3" id="KW-0378">Hydrolase</keyword>
<dbReference type="PANTHER" id="PTHR43579">
    <property type="match status" value="1"/>
</dbReference>
<keyword evidence="5" id="KW-0482">Metalloprotease</keyword>
<dbReference type="PANTHER" id="PTHR43579:SF1">
    <property type="entry name" value="NEUTRAL METALLOPROTEINASE"/>
    <property type="match status" value="1"/>
</dbReference>
<evidence type="ECO:0000259" key="6">
    <source>
        <dbReference type="Pfam" id="PF01447"/>
    </source>
</evidence>
<dbReference type="EMBL" id="JAVRRJ010000002">
    <property type="protein sequence ID" value="KAK5087931.1"/>
    <property type="molecule type" value="Genomic_DNA"/>
</dbReference>
<dbReference type="InterPro" id="IPR013856">
    <property type="entry name" value="Peptidase_M4_domain"/>
</dbReference>